<dbReference type="VEuPathDB" id="FungiDB:I7I51_06148"/>
<dbReference type="AlphaFoldDB" id="A0A8A1MFM7"/>
<organism evidence="1 2">
    <name type="scientific">Ajellomyces capsulatus</name>
    <name type="common">Darling's disease fungus</name>
    <name type="synonym">Histoplasma capsulatum</name>
    <dbReference type="NCBI Taxonomy" id="5037"/>
    <lineage>
        <taxon>Eukaryota</taxon>
        <taxon>Fungi</taxon>
        <taxon>Dikarya</taxon>
        <taxon>Ascomycota</taxon>
        <taxon>Pezizomycotina</taxon>
        <taxon>Eurotiomycetes</taxon>
        <taxon>Eurotiomycetidae</taxon>
        <taxon>Onygenales</taxon>
        <taxon>Ajellomycetaceae</taxon>
        <taxon>Histoplasma</taxon>
    </lineage>
</organism>
<name>A0A8A1MFM7_AJECA</name>
<dbReference type="Proteomes" id="UP000663671">
    <property type="component" value="Chromosome 3"/>
</dbReference>
<proteinExistence type="predicted"/>
<gene>
    <name evidence="1" type="ORF">I7I51_06148</name>
</gene>
<accession>A0A8A1MFM7</accession>
<sequence length="152" mass="17407">MHENSMVDRLGFTLIAIMKALVFATPITPTVPYIPEAYESLPFLQEAANLFKEAQAKDLLQGPIRQLFLDSGMHERYGVILLLHKHFSMETNQRLVDCRNVSTPWTVKNSHNLVVPKYEGFIIPRKFRIFNGTLAPFEFDFSPCTPHEDPDS</sequence>
<protein>
    <submittedName>
        <fullName evidence="1">Uncharacterized protein</fullName>
    </submittedName>
</protein>
<dbReference type="EMBL" id="CP069115">
    <property type="protein sequence ID" value="QSS65306.1"/>
    <property type="molecule type" value="Genomic_DNA"/>
</dbReference>
<evidence type="ECO:0000313" key="1">
    <source>
        <dbReference type="EMBL" id="QSS65306.1"/>
    </source>
</evidence>
<reference evidence="1" key="1">
    <citation type="submission" date="2021-01" db="EMBL/GenBank/DDBJ databases">
        <title>Chromosome-level genome assembly of a human fungal pathogen reveals clustering of transcriptionally co-regulated genes.</title>
        <authorList>
            <person name="Voorhies M."/>
            <person name="Cohen S."/>
            <person name="Shea T.P."/>
            <person name="Petrus S."/>
            <person name="Munoz J.F."/>
            <person name="Poplawski S."/>
            <person name="Goldman W.E."/>
            <person name="Michael T."/>
            <person name="Cuomo C.A."/>
            <person name="Sil A."/>
            <person name="Beyhan S."/>
        </authorList>
    </citation>
    <scope>NUCLEOTIDE SEQUENCE</scope>
    <source>
        <strain evidence="1">WU24</strain>
    </source>
</reference>
<dbReference type="OrthoDB" id="4179554at2759"/>
<evidence type="ECO:0000313" key="2">
    <source>
        <dbReference type="Proteomes" id="UP000663671"/>
    </source>
</evidence>